<evidence type="ECO:0000313" key="1">
    <source>
        <dbReference type="EMBL" id="GBN63992.1"/>
    </source>
</evidence>
<keyword evidence="2" id="KW-1185">Reference proteome</keyword>
<reference evidence="1 2" key="1">
    <citation type="journal article" date="2019" name="Sci. Rep.">
        <title>Orb-weaving spider Araneus ventricosus genome elucidates the spidroin gene catalogue.</title>
        <authorList>
            <person name="Kono N."/>
            <person name="Nakamura H."/>
            <person name="Ohtoshi R."/>
            <person name="Moran D.A.P."/>
            <person name="Shinohara A."/>
            <person name="Yoshida Y."/>
            <person name="Fujiwara M."/>
            <person name="Mori M."/>
            <person name="Tomita M."/>
            <person name="Arakawa K."/>
        </authorList>
    </citation>
    <scope>NUCLEOTIDE SEQUENCE [LARGE SCALE GENOMIC DNA]</scope>
</reference>
<dbReference type="EMBL" id="BGPR01139245">
    <property type="protein sequence ID" value="GBN63992.1"/>
    <property type="molecule type" value="Genomic_DNA"/>
</dbReference>
<comment type="caution">
    <text evidence="1">The sequence shown here is derived from an EMBL/GenBank/DDBJ whole genome shotgun (WGS) entry which is preliminary data.</text>
</comment>
<gene>
    <name evidence="1" type="ORF">AVEN_201162_1</name>
</gene>
<dbReference type="AlphaFoldDB" id="A0A4Y2QKZ3"/>
<accession>A0A4Y2QKZ3</accession>
<evidence type="ECO:0000313" key="2">
    <source>
        <dbReference type="Proteomes" id="UP000499080"/>
    </source>
</evidence>
<proteinExistence type="predicted"/>
<name>A0A4Y2QKZ3_ARAVE</name>
<protein>
    <submittedName>
        <fullName evidence="1">Uncharacterized protein</fullName>
    </submittedName>
</protein>
<sequence>MLYFILAEQNAVSSLLKSVSSLLEEMLFLNVTCLENAVSSFRGNAHKLLAEILARHACRGYTEIKGEHDRVRFGLEPRNWTGLRSFNSIKYLGHRLDKLCRDDVDGAYGIGILRESLT</sequence>
<organism evidence="1 2">
    <name type="scientific">Araneus ventricosus</name>
    <name type="common">Orbweaver spider</name>
    <name type="synonym">Epeira ventricosa</name>
    <dbReference type="NCBI Taxonomy" id="182803"/>
    <lineage>
        <taxon>Eukaryota</taxon>
        <taxon>Metazoa</taxon>
        <taxon>Ecdysozoa</taxon>
        <taxon>Arthropoda</taxon>
        <taxon>Chelicerata</taxon>
        <taxon>Arachnida</taxon>
        <taxon>Araneae</taxon>
        <taxon>Araneomorphae</taxon>
        <taxon>Entelegynae</taxon>
        <taxon>Araneoidea</taxon>
        <taxon>Araneidae</taxon>
        <taxon>Araneus</taxon>
    </lineage>
</organism>
<dbReference type="Proteomes" id="UP000499080">
    <property type="component" value="Unassembled WGS sequence"/>
</dbReference>